<reference evidence="4" key="3">
    <citation type="submission" date="2025-09" db="UniProtKB">
        <authorList>
            <consortium name="Ensembl"/>
        </authorList>
    </citation>
    <scope>IDENTIFICATION</scope>
</reference>
<evidence type="ECO:0000259" key="3">
    <source>
        <dbReference type="Pfam" id="PF12886"/>
    </source>
</evidence>
<dbReference type="Pfam" id="PF12885">
    <property type="entry name" value="TORC_M"/>
    <property type="match status" value="1"/>
</dbReference>
<reference evidence="4" key="1">
    <citation type="submission" date="2019-06" db="EMBL/GenBank/DDBJ databases">
        <authorList>
            <consortium name="Wellcome Sanger Institute Data Sharing"/>
        </authorList>
    </citation>
    <scope>NUCLEOTIDE SEQUENCE [LARGE SCALE GENOMIC DNA]</scope>
</reference>
<dbReference type="PANTHER" id="PTHR13589">
    <property type="entry name" value="CREB-REGULATED TRANSCRIPTION COACTIVATOR"/>
    <property type="match status" value="1"/>
</dbReference>
<feature type="region of interest" description="Disordered" evidence="1">
    <location>
        <begin position="54"/>
        <end position="94"/>
    </location>
</feature>
<dbReference type="InterPro" id="IPR024786">
    <property type="entry name" value="TORC"/>
</dbReference>
<name>A0A673C0B0_9TELE</name>
<dbReference type="InterPro" id="IPR024784">
    <property type="entry name" value="TORC_M"/>
</dbReference>
<evidence type="ECO:0000313" key="5">
    <source>
        <dbReference type="Proteomes" id="UP000472271"/>
    </source>
</evidence>
<dbReference type="PANTHER" id="PTHR13589:SF14">
    <property type="entry name" value="CREB-REGULATED TRANSCRIPTION COACTIVATOR 1"/>
    <property type="match status" value="1"/>
</dbReference>
<feature type="domain" description="Transducer of regulated CREB activity middle" evidence="2">
    <location>
        <begin position="69"/>
        <end position="202"/>
    </location>
</feature>
<proteinExistence type="predicted"/>
<dbReference type="Ensembl" id="ENSSORT00005047521.1">
    <property type="protein sequence ID" value="ENSSORP00005046362.1"/>
    <property type="gene ID" value="ENSSORG00005021229.1"/>
</dbReference>
<accession>A0A673C0B0</accession>
<evidence type="ECO:0000259" key="2">
    <source>
        <dbReference type="Pfam" id="PF12885"/>
    </source>
</evidence>
<dbReference type="Proteomes" id="UP000472271">
    <property type="component" value="Chromosome 17"/>
</dbReference>
<organism evidence="4 5">
    <name type="scientific">Sphaeramia orbicularis</name>
    <name type="common">orbiculate cardinalfish</name>
    <dbReference type="NCBI Taxonomy" id="375764"/>
    <lineage>
        <taxon>Eukaryota</taxon>
        <taxon>Metazoa</taxon>
        <taxon>Chordata</taxon>
        <taxon>Craniata</taxon>
        <taxon>Vertebrata</taxon>
        <taxon>Euteleostomi</taxon>
        <taxon>Actinopterygii</taxon>
        <taxon>Neopterygii</taxon>
        <taxon>Teleostei</taxon>
        <taxon>Neoteleostei</taxon>
        <taxon>Acanthomorphata</taxon>
        <taxon>Gobiaria</taxon>
        <taxon>Kurtiformes</taxon>
        <taxon>Apogonoidei</taxon>
        <taxon>Apogonidae</taxon>
        <taxon>Apogoninae</taxon>
        <taxon>Sphaeramia</taxon>
    </lineage>
</organism>
<dbReference type="AlphaFoldDB" id="A0A673C0B0"/>
<evidence type="ECO:0000313" key="4">
    <source>
        <dbReference type="Ensembl" id="ENSSORP00005046362.1"/>
    </source>
</evidence>
<dbReference type="Pfam" id="PF12886">
    <property type="entry name" value="TORC_C"/>
    <property type="match status" value="1"/>
</dbReference>
<dbReference type="GO" id="GO:0008140">
    <property type="term" value="F:cAMP response element binding protein binding"/>
    <property type="evidence" value="ECO:0007669"/>
    <property type="project" value="TreeGrafter"/>
</dbReference>
<dbReference type="InterPro" id="IPR024785">
    <property type="entry name" value="TORC_C"/>
</dbReference>
<evidence type="ECO:0000256" key="1">
    <source>
        <dbReference type="SAM" id="MobiDB-lite"/>
    </source>
</evidence>
<feature type="domain" description="Transducer of regulated CREB activity C-terminal" evidence="3">
    <location>
        <begin position="305"/>
        <end position="378"/>
    </location>
</feature>
<protein>
    <submittedName>
        <fullName evidence="4">CREB regulated transcription coactivator 1a</fullName>
    </submittedName>
</protein>
<feature type="compositionally biased region" description="Polar residues" evidence="1">
    <location>
        <begin position="72"/>
        <end position="94"/>
    </location>
</feature>
<dbReference type="InParanoid" id="A0A673C0B0"/>
<dbReference type="GO" id="GO:0005634">
    <property type="term" value="C:nucleus"/>
    <property type="evidence" value="ECO:0007669"/>
    <property type="project" value="InterPro"/>
</dbReference>
<keyword evidence="5" id="KW-1185">Reference proteome</keyword>
<sequence length="378" mass="41496">IVKSDQTPFTRLDTNRTTRHHGLVDRVYRDRNRITSPHRKPLSIDKHGRQISFNTSLYLSPPPDTSWRRTNSDSALHQSTLTPAQQASFTGGSQELQPKRVLLLTVPMSEAIKQEVDEDGQKQNWECKKVKLVRSHKCLHIFPSPDQQLTASLKPAAHNTGGSLPDLTNIQFPPPLPTPLDLEDAAAASFSSSNSTQPLANTQGTTIDTLCYAYTATTPGQDNMVPLILNAGDSHQQPPMQLSPTSPPLTLSQFNMMETPISSDNLYNQTSTLNYSQALMMGLTGGHCNIQDSQQLGYSNHGNIPNIILTVSGESPPSLPKDLTASLPSDVSFDVDSQFPLDDLKIDPLTLDGLHMLNDPDMVLADPATEDAFRLDRL</sequence>
<dbReference type="GO" id="GO:0045944">
    <property type="term" value="P:positive regulation of transcription by RNA polymerase II"/>
    <property type="evidence" value="ECO:0007669"/>
    <property type="project" value="TreeGrafter"/>
</dbReference>
<dbReference type="GO" id="GO:0005737">
    <property type="term" value="C:cytoplasm"/>
    <property type="evidence" value="ECO:0007669"/>
    <property type="project" value="InterPro"/>
</dbReference>
<reference evidence="4" key="2">
    <citation type="submission" date="2025-08" db="UniProtKB">
        <authorList>
            <consortium name="Ensembl"/>
        </authorList>
    </citation>
    <scope>IDENTIFICATION</scope>
</reference>